<evidence type="ECO:0000313" key="4">
    <source>
        <dbReference type="Proteomes" id="UP000542776"/>
    </source>
</evidence>
<evidence type="ECO:0000256" key="2">
    <source>
        <dbReference type="SAM" id="SignalP"/>
    </source>
</evidence>
<name>A0A7W6E8Y9_9HYPH</name>
<organism evidence="3 4">
    <name type="scientific">Aureimonas pseudogalii</name>
    <dbReference type="NCBI Taxonomy" id="1744844"/>
    <lineage>
        <taxon>Bacteria</taxon>
        <taxon>Pseudomonadati</taxon>
        <taxon>Pseudomonadota</taxon>
        <taxon>Alphaproteobacteria</taxon>
        <taxon>Hyphomicrobiales</taxon>
        <taxon>Aurantimonadaceae</taxon>
        <taxon>Aureimonas</taxon>
    </lineage>
</organism>
<feature type="signal peptide" evidence="2">
    <location>
        <begin position="1"/>
        <end position="22"/>
    </location>
</feature>
<feature type="chain" id="PRO_5031105688" evidence="2">
    <location>
        <begin position="23"/>
        <end position="75"/>
    </location>
</feature>
<accession>A0A7W6E8Y9</accession>
<dbReference type="RefSeq" id="WP_183198013.1">
    <property type="nucleotide sequence ID" value="NZ_JACIEK010000001.1"/>
</dbReference>
<comment type="caution">
    <text evidence="3">The sequence shown here is derived from an EMBL/GenBank/DDBJ whole genome shotgun (WGS) entry which is preliminary data.</text>
</comment>
<evidence type="ECO:0000313" key="3">
    <source>
        <dbReference type="EMBL" id="MBB3996951.1"/>
    </source>
</evidence>
<keyword evidence="2" id="KW-0732">Signal</keyword>
<feature type="region of interest" description="Disordered" evidence="1">
    <location>
        <begin position="48"/>
        <end position="75"/>
    </location>
</feature>
<dbReference type="EMBL" id="JACIEK010000001">
    <property type="protein sequence ID" value="MBB3996951.1"/>
    <property type="molecule type" value="Genomic_DNA"/>
</dbReference>
<dbReference type="Proteomes" id="UP000542776">
    <property type="component" value="Unassembled WGS sequence"/>
</dbReference>
<dbReference type="AlphaFoldDB" id="A0A7W6E8Y9"/>
<reference evidence="3 4" key="1">
    <citation type="submission" date="2020-08" db="EMBL/GenBank/DDBJ databases">
        <title>Genomic Encyclopedia of Type Strains, Phase IV (KMG-IV): sequencing the most valuable type-strain genomes for metagenomic binning, comparative biology and taxonomic classification.</title>
        <authorList>
            <person name="Goeker M."/>
        </authorList>
    </citation>
    <scope>NUCLEOTIDE SEQUENCE [LARGE SCALE GENOMIC DNA]</scope>
    <source>
        <strain evidence="3 4">DSM 102238</strain>
    </source>
</reference>
<feature type="compositionally biased region" description="Acidic residues" evidence="1">
    <location>
        <begin position="57"/>
        <end position="75"/>
    </location>
</feature>
<evidence type="ECO:0000256" key="1">
    <source>
        <dbReference type="SAM" id="MobiDB-lite"/>
    </source>
</evidence>
<protein>
    <submittedName>
        <fullName evidence="3">Uncharacterized protein</fullName>
    </submittedName>
</protein>
<keyword evidence="4" id="KW-1185">Reference proteome</keyword>
<proteinExistence type="predicted"/>
<sequence length="75" mass="8023">MRWGYRPNVLALAAALISFATSAPPHFKVKGLGADLRASSLIQIDDDEEREILPATVEDEASPDDEPDAEGDGEA</sequence>
<gene>
    <name evidence="3" type="ORF">GGR04_000772</name>
</gene>